<dbReference type="EMBL" id="QQBG01000014">
    <property type="protein sequence ID" value="RDB31483.1"/>
    <property type="molecule type" value="Genomic_DNA"/>
</dbReference>
<comment type="caution">
    <text evidence="1">The sequence shown here is derived from an EMBL/GenBank/DDBJ whole genome shotgun (WGS) entry which is preliminary data.</text>
</comment>
<reference evidence="1 2" key="1">
    <citation type="submission" date="2018-07" db="EMBL/GenBank/DDBJ databases">
        <title>Comparative genomics of the Candidatus Parilichlamydiaceae reveals evidence of convergent evolution and genome reduction in the phylum Chlamydiae.</title>
        <authorList>
            <person name="Taylor-Brown A."/>
            <person name="Polkinghorne A."/>
        </authorList>
    </citation>
    <scope>NUCLEOTIDE SEQUENCE [LARGE SCALE GENOMIC DNA]</scope>
    <source>
        <strain evidence="1 2">Hat2</strain>
    </source>
</reference>
<name>A0A369KI64_9BACT</name>
<evidence type="ECO:0000313" key="1">
    <source>
        <dbReference type="EMBL" id="RDB31483.1"/>
    </source>
</evidence>
<keyword evidence="2" id="KW-1185">Reference proteome</keyword>
<evidence type="ECO:0000313" key="2">
    <source>
        <dbReference type="Proteomes" id="UP000253816"/>
    </source>
</evidence>
<dbReference type="Proteomes" id="UP000253816">
    <property type="component" value="Unassembled WGS sequence"/>
</dbReference>
<protein>
    <submittedName>
        <fullName evidence="1">Uncharacterized protein</fullName>
    </submittedName>
</protein>
<accession>A0A369KI64</accession>
<organism evidence="1 2">
    <name type="scientific">Candidatus Similichlamydia laticola</name>
    <dbReference type="NCBI Taxonomy" id="2170265"/>
    <lineage>
        <taxon>Bacteria</taxon>
        <taxon>Pseudomonadati</taxon>
        <taxon>Chlamydiota</taxon>
        <taxon>Chlamydiia</taxon>
        <taxon>Parachlamydiales</taxon>
        <taxon>Candidatus Parilichlamydiaceae</taxon>
        <taxon>Candidatus Similichlamydia</taxon>
    </lineage>
</organism>
<proteinExistence type="predicted"/>
<sequence>MTIKQHPVQENLERSVSLSCSLQDLLVSQTEACHADYKKDSKISRAYIQEQNCYHNRLSMSHAASKITALISGLLPWGTFGTRRVSTTGMFGLACSAASVFWGIQSKRCISQPTSNWQSKTARILELASSCLYLKAFLGGPVGLAAQAFGAGLAIGQAAISIFGERCQKKITKLELNHDTIRLKQEQRGASFKLLAKTFSASMNSDGSALGLIRQMSMMQENALDEILKRQ</sequence>
<dbReference type="AlphaFoldDB" id="A0A369KI64"/>
<gene>
    <name evidence="1" type="ORF">HAT2_00409</name>
</gene>